<feature type="transmembrane region" description="Helical" evidence="1">
    <location>
        <begin position="12"/>
        <end position="31"/>
    </location>
</feature>
<evidence type="ECO:0000256" key="1">
    <source>
        <dbReference type="SAM" id="Phobius"/>
    </source>
</evidence>
<name>A0A437MLE1_9SPHI</name>
<dbReference type="RefSeq" id="WP_127707055.1">
    <property type="nucleotide sequence ID" value="NZ_SACK01000008.1"/>
</dbReference>
<keyword evidence="1" id="KW-0472">Membrane</keyword>
<proteinExistence type="predicted"/>
<dbReference type="OrthoDB" id="794999at2"/>
<organism evidence="2 3">
    <name type="scientific">Mucilaginibacter limnophilus</name>
    <dbReference type="NCBI Taxonomy" id="1932778"/>
    <lineage>
        <taxon>Bacteria</taxon>
        <taxon>Pseudomonadati</taxon>
        <taxon>Bacteroidota</taxon>
        <taxon>Sphingobacteriia</taxon>
        <taxon>Sphingobacteriales</taxon>
        <taxon>Sphingobacteriaceae</taxon>
        <taxon>Mucilaginibacter</taxon>
    </lineage>
</organism>
<sequence>MLSQISWTNYLVSIIVLLVIYYGWVGLRFFGSDLRRGWGPKRSASIADLADLTVPSVSVMGAIAPEPEQLRDHTEMLFDDPEPDAQMPPTIADDIVPDIQQFESELQALVDVITVSKESKANFLLLFGLLTEKYAAVTDPEVHDRIKVLLLQQAGAFAFKLTAEELEKQWFNPVIH</sequence>
<keyword evidence="3" id="KW-1185">Reference proteome</keyword>
<dbReference type="EMBL" id="SACK01000008">
    <property type="protein sequence ID" value="RVT98449.1"/>
    <property type="molecule type" value="Genomic_DNA"/>
</dbReference>
<reference evidence="2 3" key="1">
    <citation type="submission" date="2019-01" db="EMBL/GenBank/DDBJ databases">
        <authorList>
            <person name="Chen W.-M."/>
        </authorList>
    </citation>
    <scope>NUCLEOTIDE SEQUENCE [LARGE SCALE GENOMIC DNA]</scope>
    <source>
        <strain evidence="2 3">YBJ-36</strain>
    </source>
</reference>
<gene>
    <name evidence="2" type="ORF">EOD41_16800</name>
</gene>
<protein>
    <submittedName>
        <fullName evidence="2">Uncharacterized protein</fullName>
    </submittedName>
</protein>
<comment type="caution">
    <text evidence="2">The sequence shown here is derived from an EMBL/GenBank/DDBJ whole genome shotgun (WGS) entry which is preliminary data.</text>
</comment>
<keyword evidence="1" id="KW-1133">Transmembrane helix</keyword>
<dbReference type="Proteomes" id="UP000282759">
    <property type="component" value="Unassembled WGS sequence"/>
</dbReference>
<evidence type="ECO:0000313" key="3">
    <source>
        <dbReference type="Proteomes" id="UP000282759"/>
    </source>
</evidence>
<evidence type="ECO:0000313" key="2">
    <source>
        <dbReference type="EMBL" id="RVT98449.1"/>
    </source>
</evidence>
<dbReference type="AlphaFoldDB" id="A0A437MLE1"/>
<accession>A0A437MLE1</accession>
<keyword evidence="1" id="KW-0812">Transmembrane</keyword>